<evidence type="ECO:0000256" key="1">
    <source>
        <dbReference type="SAM" id="MobiDB-lite"/>
    </source>
</evidence>
<feature type="region of interest" description="Disordered" evidence="1">
    <location>
        <begin position="1"/>
        <end position="53"/>
    </location>
</feature>
<reference evidence="2 3" key="1">
    <citation type="journal article" date="2012" name="Genome Biol.">
        <title>Genome and low-iron response of an oceanic diatom adapted to chronic iron limitation.</title>
        <authorList>
            <person name="Lommer M."/>
            <person name="Specht M."/>
            <person name="Roy A.S."/>
            <person name="Kraemer L."/>
            <person name="Andreson R."/>
            <person name="Gutowska M.A."/>
            <person name="Wolf J."/>
            <person name="Bergner S.V."/>
            <person name="Schilhabel M.B."/>
            <person name="Klostermeier U.C."/>
            <person name="Beiko R.G."/>
            <person name="Rosenstiel P."/>
            <person name="Hippler M."/>
            <person name="Laroche J."/>
        </authorList>
    </citation>
    <scope>NUCLEOTIDE SEQUENCE [LARGE SCALE GENOMIC DNA]</scope>
    <source>
        <strain evidence="2 3">CCMP1005</strain>
    </source>
</reference>
<feature type="compositionally biased region" description="Acidic residues" evidence="1">
    <location>
        <begin position="1"/>
        <end position="14"/>
    </location>
</feature>
<dbReference type="EMBL" id="AGNL01025041">
    <property type="protein sequence ID" value="EJK58499.1"/>
    <property type="molecule type" value="Genomic_DNA"/>
</dbReference>
<dbReference type="AlphaFoldDB" id="K0S165"/>
<organism evidence="2 3">
    <name type="scientific">Thalassiosira oceanica</name>
    <name type="common">Marine diatom</name>
    <dbReference type="NCBI Taxonomy" id="159749"/>
    <lineage>
        <taxon>Eukaryota</taxon>
        <taxon>Sar</taxon>
        <taxon>Stramenopiles</taxon>
        <taxon>Ochrophyta</taxon>
        <taxon>Bacillariophyta</taxon>
        <taxon>Coscinodiscophyceae</taxon>
        <taxon>Thalassiosirophycidae</taxon>
        <taxon>Thalassiosirales</taxon>
        <taxon>Thalassiosiraceae</taxon>
        <taxon>Thalassiosira</taxon>
    </lineage>
</organism>
<evidence type="ECO:0000313" key="2">
    <source>
        <dbReference type="EMBL" id="EJK58499.1"/>
    </source>
</evidence>
<gene>
    <name evidence="2" type="ORF">THAOC_21368</name>
</gene>
<comment type="caution">
    <text evidence="2">The sequence shown here is derived from an EMBL/GenBank/DDBJ whole genome shotgun (WGS) entry which is preliminary data.</text>
</comment>
<name>K0S165_THAOC</name>
<keyword evidence="3" id="KW-1185">Reference proteome</keyword>
<protein>
    <submittedName>
        <fullName evidence="2">Uncharacterized protein</fullName>
    </submittedName>
</protein>
<dbReference type="Proteomes" id="UP000266841">
    <property type="component" value="Unassembled WGS sequence"/>
</dbReference>
<proteinExistence type="predicted"/>
<evidence type="ECO:0000313" key="3">
    <source>
        <dbReference type="Proteomes" id="UP000266841"/>
    </source>
</evidence>
<feature type="compositionally biased region" description="Basic and acidic residues" evidence="1">
    <location>
        <begin position="29"/>
        <end position="42"/>
    </location>
</feature>
<feature type="non-terminal residue" evidence="2">
    <location>
        <position position="1"/>
    </location>
</feature>
<accession>K0S165</accession>
<sequence>ISDEQTGAVEEDEVATGVHGVSPLPMGIAREDRSSRASERPTKPLNRPPDVARIGSSQIGQMTALEKGLV</sequence>